<proteinExistence type="predicted"/>
<evidence type="ECO:0000313" key="1">
    <source>
        <dbReference type="EMBL" id="KRG63899.1"/>
    </source>
</evidence>
<organism evidence="1 2">
    <name type="scientific">Stenotrophomonas humi</name>
    <dbReference type="NCBI Taxonomy" id="405444"/>
    <lineage>
        <taxon>Bacteria</taxon>
        <taxon>Pseudomonadati</taxon>
        <taxon>Pseudomonadota</taxon>
        <taxon>Gammaproteobacteria</taxon>
        <taxon>Lysobacterales</taxon>
        <taxon>Lysobacteraceae</taxon>
        <taxon>Stenotrophomonas</taxon>
    </lineage>
</organism>
<dbReference type="PATRIC" id="fig|405444.3.peg.1013"/>
<gene>
    <name evidence="1" type="ORF">ABB26_09970</name>
</gene>
<name>A0A0R0C3G9_9GAMM</name>
<dbReference type="RefSeq" id="WP_057633647.1">
    <property type="nucleotide sequence ID" value="NZ_LDJI01000019.1"/>
</dbReference>
<evidence type="ECO:0000313" key="2">
    <source>
        <dbReference type="Proteomes" id="UP000050864"/>
    </source>
</evidence>
<dbReference type="EMBL" id="LDJI01000019">
    <property type="protein sequence ID" value="KRG63899.1"/>
    <property type="molecule type" value="Genomic_DNA"/>
</dbReference>
<dbReference type="STRING" id="405444.ABB26_09970"/>
<dbReference type="Proteomes" id="UP000050864">
    <property type="component" value="Unassembled WGS sequence"/>
</dbReference>
<accession>A0A0R0C3G9</accession>
<dbReference type="AlphaFoldDB" id="A0A0R0C3G9"/>
<keyword evidence="2" id="KW-1185">Reference proteome</keyword>
<comment type="caution">
    <text evidence="1">The sequence shown here is derived from an EMBL/GenBank/DDBJ whole genome shotgun (WGS) entry which is preliminary data.</text>
</comment>
<protein>
    <submittedName>
        <fullName evidence="1">Uncharacterized protein</fullName>
    </submittedName>
</protein>
<dbReference type="OrthoDB" id="6052886at2"/>
<reference evidence="1 2" key="1">
    <citation type="submission" date="2015-05" db="EMBL/GenBank/DDBJ databases">
        <title>Genome sequencing and analysis of members of genus Stenotrophomonas.</title>
        <authorList>
            <person name="Patil P.P."/>
            <person name="Midha S."/>
            <person name="Patil P.B."/>
        </authorList>
    </citation>
    <scope>NUCLEOTIDE SEQUENCE [LARGE SCALE GENOMIC DNA]</scope>
    <source>
        <strain evidence="1 2">DSM 18929</strain>
    </source>
</reference>
<sequence>MPIEIELPDGSIAEFPDGMPDAEIEAVIQRQFPSPAGGMPITALPVVQAARPDFSDVGTAVTSTEDQVMGDGWKPGLLRDVAMGGRSVLQGAASLLGAFGGDAINYAVTDPIRKAFHSPDVADVVAGRDGFVPTASYRDTGGWLADKLGLPKPQSSKERVYNDISEALTGTALTMGVGGLLNAGRSAAASPTVAGRVGDFLTAQPVLQSVATATGSGAAGATREAGGGTGAQLAAALAGGLVPGAATAVIPRAASGIVPAAASAAVRRVARGSDPSVIEQTLKTFSDAGVQPSVGQATGNRFLQAAETMLGSVPGSAGRIDKFAQGQASQFGSRIDEIASGLAPGGQTIDPESAGLAIQRGITGAGGFKELSRAESNALYRQLDELIPQDARVDVSNAQAALADLNATIPGAPSTSRFFQNGRLQGIEGALGQDTQGIEGVLSRPGIRDQVADLRSDLQGQAAARRGELAQEANLQRQDMLAASGEQRQALQAEQQVLRDRLANMIETRRAELVQQADDQAKALYTERFRVQQENERRRLLGMNNMDPELSDAEIAARIPTRAQIDAQLPTQADIEAQLLSSADIDAQLPSTRQIDQQITPESSITSSNFGQDYVEGQVQQFLQSQVDGKLPYEALQKLRTLVGREIDNSSLVSDVPRSKWRSLYGALSADMEQAVKATGNPKAVQTFEAANKHHADYIQRLERIETVLNRNGGEDIYNAATRGLKEGATMLREVMRSLPVEDQKLVSSVFIRRMGRAVGSQQDADGSLFSMNTYLTNYANMSPQAKQVLFKNYGPEFAENMETIAKATSKIREGSQVFANPSGTARQGALIGQVAGTLSSAGAAAATGNTGVAMLALLGSAGTAVSANLLSRVFTHPKAVAWLARSTKAPAGDIVAQLNTLRRIGRNHEEPELLELADELQTQISEEEGKSGQ</sequence>